<organism evidence="1 2">
    <name type="scientific">Chitinophaga silvisoli</name>
    <dbReference type="NCBI Taxonomy" id="2291814"/>
    <lineage>
        <taxon>Bacteria</taxon>
        <taxon>Pseudomonadati</taxon>
        <taxon>Bacteroidota</taxon>
        <taxon>Chitinophagia</taxon>
        <taxon>Chitinophagales</taxon>
        <taxon>Chitinophagaceae</taxon>
        <taxon>Chitinophaga</taxon>
    </lineage>
</organism>
<dbReference type="AlphaFoldDB" id="A0A3E1P2T9"/>
<proteinExistence type="predicted"/>
<evidence type="ECO:0000313" key="2">
    <source>
        <dbReference type="Proteomes" id="UP000261174"/>
    </source>
</evidence>
<dbReference type="Proteomes" id="UP000261174">
    <property type="component" value="Unassembled WGS sequence"/>
</dbReference>
<dbReference type="EMBL" id="QTJV01000004">
    <property type="protein sequence ID" value="RFM34440.1"/>
    <property type="molecule type" value="Genomic_DNA"/>
</dbReference>
<evidence type="ECO:0000313" key="1">
    <source>
        <dbReference type="EMBL" id="RFM34440.1"/>
    </source>
</evidence>
<name>A0A3E1P2T9_9BACT</name>
<protein>
    <submittedName>
        <fullName evidence="1">Uncharacterized protein</fullName>
    </submittedName>
</protein>
<sequence>MLLLFFCLANAKSQIITNQEMIRLGTIINVPYQNNPIQIDTIVKNYITRGFILSQYVDSSKGNYTKREFSLVNIGQPENAEMIVLRTETNSGGYAKVLSITFSTQDFITFKKWLNYLDTNSNFSLTDYIKNAYLYKYGNRSVSVGMTSNTTDTNAGGIETHITKVNQPVTYVMSMSYTF</sequence>
<gene>
    <name evidence="1" type="ORF">DXN04_14270</name>
</gene>
<keyword evidence="2" id="KW-1185">Reference proteome</keyword>
<reference evidence="1 2" key="1">
    <citation type="submission" date="2018-08" db="EMBL/GenBank/DDBJ databases">
        <title>Chitinophaga sp. K20C18050901, a novel bacterium isolated from forest soil.</title>
        <authorList>
            <person name="Wang C."/>
        </authorList>
    </citation>
    <scope>NUCLEOTIDE SEQUENCE [LARGE SCALE GENOMIC DNA]</scope>
    <source>
        <strain evidence="1 2">K20C18050901</strain>
    </source>
</reference>
<accession>A0A3E1P2T9</accession>
<comment type="caution">
    <text evidence="1">The sequence shown here is derived from an EMBL/GenBank/DDBJ whole genome shotgun (WGS) entry which is preliminary data.</text>
</comment>